<dbReference type="EC" id="3.2.1.41" evidence="3"/>
<protein>
    <submittedName>
        <fullName evidence="3">Type I pullulanase</fullName>
        <ecNumber evidence="3">3.2.1.41</ecNumber>
    </submittedName>
</protein>
<evidence type="ECO:0000256" key="1">
    <source>
        <dbReference type="ARBA" id="ARBA00008061"/>
    </source>
</evidence>
<dbReference type="SMART" id="SM00642">
    <property type="entry name" value="Aamy"/>
    <property type="match status" value="1"/>
</dbReference>
<dbReference type="InterPro" id="IPR013783">
    <property type="entry name" value="Ig-like_fold"/>
</dbReference>
<keyword evidence="3" id="KW-0326">Glycosidase</keyword>
<feature type="domain" description="Glycosyl hydrolase family 13 catalytic" evidence="2">
    <location>
        <begin position="176"/>
        <end position="586"/>
    </location>
</feature>
<dbReference type="InterPro" id="IPR006047">
    <property type="entry name" value="GH13_cat_dom"/>
</dbReference>
<dbReference type="RefSeq" id="WP_133431012.1">
    <property type="nucleotide sequence ID" value="NZ_SCWA01000002.1"/>
</dbReference>
<keyword evidence="4" id="KW-1185">Reference proteome</keyword>
<dbReference type="GO" id="GO:0005975">
    <property type="term" value="P:carbohydrate metabolic process"/>
    <property type="evidence" value="ECO:0007669"/>
    <property type="project" value="InterPro"/>
</dbReference>
<dbReference type="GO" id="GO:0051060">
    <property type="term" value="F:pullulanase activity"/>
    <property type="evidence" value="ECO:0007669"/>
    <property type="project" value="UniProtKB-EC"/>
</dbReference>
<reference evidence="3 4" key="1">
    <citation type="submission" date="2019-01" db="EMBL/GenBank/DDBJ databases">
        <title>Draft genome sequences of the type strains of six Macrococcus species.</title>
        <authorList>
            <person name="Mazhar S."/>
            <person name="Altermann E."/>
            <person name="Hill C."/>
            <person name="Mcauliffe O."/>
        </authorList>
    </citation>
    <scope>NUCLEOTIDE SEQUENCE [LARGE SCALE GENOMIC DNA]</scope>
    <source>
        <strain evidence="3 4">CCM4811</strain>
    </source>
</reference>
<name>A0A4R6BFZ9_9STAP</name>
<dbReference type="Gene3D" id="3.20.20.80">
    <property type="entry name" value="Glycosidases"/>
    <property type="match status" value="1"/>
</dbReference>
<evidence type="ECO:0000313" key="4">
    <source>
        <dbReference type="Proteomes" id="UP000295310"/>
    </source>
</evidence>
<dbReference type="NCBIfam" id="TIGR02104">
    <property type="entry name" value="pulA_typeI"/>
    <property type="match status" value="1"/>
</dbReference>
<comment type="similarity">
    <text evidence="1">Belongs to the glycosyl hydrolase 13 family.</text>
</comment>
<dbReference type="CDD" id="cd02860">
    <property type="entry name" value="E_set_Pullulanase"/>
    <property type="match status" value="1"/>
</dbReference>
<dbReference type="InterPro" id="IPR004193">
    <property type="entry name" value="Glyco_hydro_13_N"/>
</dbReference>
<dbReference type="InterPro" id="IPR011840">
    <property type="entry name" value="PulA_typeI"/>
</dbReference>
<dbReference type="InterPro" id="IPR017853">
    <property type="entry name" value="GH"/>
</dbReference>
<dbReference type="Pfam" id="PF02922">
    <property type="entry name" value="CBM_48"/>
    <property type="match status" value="1"/>
</dbReference>
<comment type="caution">
    <text evidence="3">The sequence shown here is derived from an EMBL/GenBank/DDBJ whole genome shotgun (WGS) entry which is preliminary data.</text>
</comment>
<dbReference type="InterPro" id="IPR014756">
    <property type="entry name" value="Ig_E-set"/>
</dbReference>
<dbReference type="EMBL" id="SCWA01000002">
    <property type="protein sequence ID" value="TDL98750.1"/>
    <property type="molecule type" value="Genomic_DNA"/>
</dbReference>
<dbReference type="Gene3D" id="2.60.40.10">
    <property type="entry name" value="Immunoglobulins"/>
    <property type="match status" value="1"/>
</dbReference>
<dbReference type="SUPFAM" id="SSF51445">
    <property type="entry name" value="(Trans)glycosidases"/>
    <property type="match status" value="1"/>
</dbReference>
<organism evidence="3 4">
    <name type="scientific">Macrococcus brunensis</name>
    <dbReference type="NCBI Taxonomy" id="198483"/>
    <lineage>
        <taxon>Bacteria</taxon>
        <taxon>Bacillati</taxon>
        <taxon>Bacillota</taxon>
        <taxon>Bacilli</taxon>
        <taxon>Bacillales</taxon>
        <taxon>Staphylococcaceae</taxon>
        <taxon>Macrococcus</taxon>
    </lineage>
</organism>
<dbReference type="CDD" id="cd11341">
    <property type="entry name" value="AmyAc_Pullulanase_LD-like"/>
    <property type="match status" value="1"/>
</dbReference>
<dbReference type="AlphaFoldDB" id="A0A4R6BFZ9"/>
<dbReference type="Pfam" id="PF00128">
    <property type="entry name" value="Alpha-amylase"/>
    <property type="match status" value="1"/>
</dbReference>
<keyword evidence="3" id="KW-0378">Hydrolase</keyword>
<evidence type="ECO:0000259" key="2">
    <source>
        <dbReference type="SMART" id="SM00642"/>
    </source>
</evidence>
<evidence type="ECO:0000313" key="3">
    <source>
        <dbReference type="EMBL" id="TDL98750.1"/>
    </source>
</evidence>
<dbReference type="SMR" id="A0A4R6BFZ9"/>
<accession>A0A4R6BFZ9</accession>
<dbReference type="SUPFAM" id="SSF81296">
    <property type="entry name" value="E set domains"/>
    <property type="match status" value="1"/>
</dbReference>
<dbReference type="Proteomes" id="UP000295310">
    <property type="component" value="Unassembled WGS sequence"/>
</dbReference>
<dbReference type="PANTHER" id="PTHR43002">
    <property type="entry name" value="GLYCOGEN DEBRANCHING ENZYME"/>
    <property type="match status" value="1"/>
</dbReference>
<gene>
    <name evidence="3" type="primary">pulA</name>
    <name evidence="3" type="ORF">ERX27_01270</name>
</gene>
<dbReference type="OrthoDB" id="9761875at2"/>
<proteinExistence type="inferred from homology"/>
<sequence length="678" mass="78095">MRGYIDTFTTISLEYTNPITEPVYLVSDDDILPLQVNQRSSELYELIAQSLIALNKKWWLEFGDVRLPVISGQVVRTAEFDERFARQDRYGAEYKQAYTTFKVWSPVASKITLFVNHEPYEMNEDKGNWSITLQGDYLGAIYFYGVEVNHEYHEVIDPYAKGLTINATAGVVVNPEVAPDGFNIHSRPILPPADSIIYEVHVRDFSMHPNSGIPQDLKGKFEAMTLSGTTTKHGYSTGFDYVKSLGITHIELLPVNDFAKVDDVHFTTSYNWGYDPMYFQTPDGSYSTDPKDPVKRVLELKSLVQRYHKAHIGVILDVVFNHVFHQPTSSFERLVPGYYFRYYSDLSLSNGTGVGNDFASERQMARQFILDTLHYYAQNFQVDGFRFDLMGAIDVKTMQQVEEMLTALNPNMLILGEGWHLNTALPDNEKTTHDQAYLVPQIHFFNDYFRDTLKGNNFDIGDTGYINGSGRFRERVFKLFQGDYGLPVEQTINYTEVHDNHTLFDRLSYTSKQHPENVLKLHQMTTVFTILSQGIPFIHAGQEFYRTKYGHGNTYNLSDFINRIDWNRRIKYNEDITIIRKAIQLKKAYEVFHLQDALSIKTRIIEIKAPDPVLGILLFDLYDEFILFFNPTALNYTIELPRLGVFNIELSNVHSAGQVSKTVTLKPFECLILRKTIY</sequence>